<name>E7N2Y9_9FIRM</name>
<gene>
    <name evidence="2" type="ORF">HMPREF9555_01360</name>
</gene>
<keyword evidence="3" id="KW-1185">Reference proteome</keyword>
<dbReference type="RefSeq" id="WP_009350019.1">
    <property type="nucleotide sequence ID" value="NZ_GL638136.1"/>
</dbReference>
<dbReference type="STRING" id="749551.HMPREF9555_01360"/>
<evidence type="ECO:0000313" key="3">
    <source>
        <dbReference type="Proteomes" id="UP000004633"/>
    </source>
</evidence>
<feature type="compositionally biased region" description="Low complexity" evidence="1">
    <location>
        <begin position="70"/>
        <end position="80"/>
    </location>
</feature>
<dbReference type="HOGENOM" id="CLU_1814480_0_0_9"/>
<feature type="region of interest" description="Disordered" evidence="1">
    <location>
        <begin position="39"/>
        <end position="106"/>
    </location>
</feature>
<feature type="compositionally biased region" description="Polar residues" evidence="1">
    <location>
        <begin position="41"/>
        <end position="69"/>
    </location>
</feature>
<proteinExistence type="predicted"/>
<reference evidence="2 3" key="1">
    <citation type="submission" date="2010-08" db="EMBL/GenBank/DDBJ databases">
        <authorList>
            <person name="Weinstock G."/>
            <person name="Sodergren E."/>
            <person name="Clifton S."/>
            <person name="Fulton L."/>
            <person name="Fulton B."/>
            <person name="Courtney L."/>
            <person name="Fronick C."/>
            <person name="Harrison M."/>
            <person name="Strong C."/>
            <person name="Farmer C."/>
            <person name="Delahaunty K."/>
            <person name="Markovic C."/>
            <person name="Hall O."/>
            <person name="Minx P."/>
            <person name="Tomlinson C."/>
            <person name="Mitreva M."/>
            <person name="Hou S."/>
            <person name="Chen J."/>
            <person name="Wollam A."/>
            <person name="Pepin K.H."/>
            <person name="Johnson M."/>
            <person name="Bhonagiri V."/>
            <person name="Zhang X."/>
            <person name="Suruliraj S."/>
            <person name="Warren W."/>
            <person name="Chinwalla A."/>
            <person name="Mardis E.R."/>
            <person name="Wilson R.K."/>
        </authorList>
    </citation>
    <scope>NUCLEOTIDE SEQUENCE [LARGE SCALE GENOMIC DNA]</scope>
    <source>
        <strain evidence="2 3">F0399</strain>
    </source>
</reference>
<organism evidence="2 3">
    <name type="scientific">Selenomonas artemidis F0399</name>
    <dbReference type="NCBI Taxonomy" id="749551"/>
    <lineage>
        <taxon>Bacteria</taxon>
        <taxon>Bacillati</taxon>
        <taxon>Bacillota</taxon>
        <taxon>Negativicutes</taxon>
        <taxon>Selenomonadales</taxon>
        <taxon>Selenomonadaceae</taxon>
        <taxon>Selenomonas</taxon>
    </lineage>
</organism>
<accession>E7N2Y9</accession>
<dbReference type="Proteomes" id="UP000004633">
    <property type="component" value="Unassembled WGS sequence"/>
</dbReference>
<sequence>MISALNGGGFGSSLFQQANQRLYSLGSQATRAKMEEVKEVTGSSNFGAGTTLGTGKFHQTQSSVVQNGTQSASRAAQQSAENMNPESLGSSRFQQSNREAQSVGGQVTHELMQQVKDAYATSHPVENLGRNVDIAA</sequence>
<evidence type="ECO:0000256" key="1">
    <source>
        <dbReference type="SAM" id="MobiDB-lite"/>
    </source>
</evidence>
<evidence type="ECO:0000313" key="2">
    <source>
        <dbReference type="EMBL" id="EFW29550.1"/>
    </source>
</evidence>
<feature type="compositionally biased region" description="Polar residues" evidence="1">
    <location>
        <begin position="81"/>
        <end position="105"/>
    </location>
</feature>
<protein>
    <submittedName>
        <fullName evidence="2">Uncharacterized protein</fullName>
    </submittedName>
</protein>
<dbReference type="EMBL" id="AECV01000023">
    <property type="protein sequence ID" value="EFW29550.1"/>
    <property type="molecule type" value="Genomic_DNA"/>
</dbReference>
<dbReference type="AlphaFoldDB" id="E7N2Y9"/>
<comment type="caution">
    <text evidence="2">The sequence shown here is derived from an EMBL/GenBank/DDBJ whole genome shotgun (WGS) entry which is preliminary data.</text>
</comment>